<feature type="chain" id="PRO_5046030838" description="Htaa domain-containing protein" evidence="3">
    <location>
        <begin position="18"/>
        <end position="276"/>
    </location>
</feature>
<proteinExistence type="predicted"/>
<feature type="transmembrane region" description="Helical" evidence="2">
    <location>
        <begin position="236"/>
        <end position="258"/>
    </location>
</feature>
<keyword evidence="3" id="KW-0732">Signal</keyword>
<evidence type="ECO:0000313" key="5">
    <source>
        <dbReference type="EMBL" id="MBL3688848.1"/>
    </source>
</evidence>
<evidence type="ECO:0000256" key="3">
    <source>
        <dbReference type="SAM" id="SignalP"/>
    </source>
</evidence>
<accession>A0ABS1SKY0</accession>
<keyword evidence="2" id="KW-1133">Transmembrane helix</keyword>
<organism evidence="5 6">
    <name type="scientific">Leucobacter chromiireducens subsp. chromiireducens</name>
    <dbReference type="NCBI Taxonomy" id="660067"/>
    <lineage>
        <taxon>Bacteria</taxon>
        <taxon>Bacillati</taxon>
        <taxon>Actinomycetota</taxon>
        <taxon>Actinomycetes</taxon>
        <taxon>Micrococcales</taxon>
        <taxon>Microbacteriaceae</taxon>
        <taxon>Leucobacter</taxon>
    </lineage>
</organism>
<dbReference type="Pfam" id="PF04213">
    <property type="entry name" value="HtaA"/>
    <property type="match status" value="1"/>
</dbReference>
<dbReference type="InterPro" id="IPR007331">
    <property type="entry name" value="Htaa"/>
</dbReference>
<dbReference type="Proteomes" id="UP001646141">
    <property type="component" value="Unassembled WGS sequence"/>
</dbReference>
<evidence type="ECO:0000259" key="4">
    <source>
        <dbReference type="Pfam" id="PF04213"/>
    </source>
</evidence>
<name>A0ABS1SKY0_9MICO</name>
<comment type="caution">
    <text evidence="5">The sequence shown here is derived from an EMBL/GenBank/DDBJ whole genome shotgun (WGS) entry which is preliminary data.</text>
</comment>
<evidence type="ECO:0000256" key="1">
    <source>
        <dbReference type="SAM" id="MobiDB-lite"/>
    </source>
</evidence>
<protein>
    <recommendedName>
        <fullName evidence="4">Htaa domain-containing protein</fullName>
    </recommendedName>
</protein>
<feature type="domain" description="Htaa" evidence="4">
    <location>
        <begin position="28"/>
        <end position="190"/>
    </location>
</feature>
<reference evidence="5 6" key="1">
    <citation type="submission" date="2018-09" db="EMBL/GenBank/DDBJ databases">
        <title>Comparative genomics of Leucobacter spp.</title>
        <authorList>
            <person name="Reis A.C."/>
            <person name="Kolvenbach B.A."/>
            <person name="Corvini P.F.X."/>
            <person name="Nunes O.C."/>
        </authorList>
    </citation>
    <scope>NUCLEOTIDE SEQUENCE [LARGE SCALE GENOMIC DNA]</scope>
    <source>
        <strain evidence="5 6">L-1</strain>
    </source>
</reference>
<feature type="signal peptide" evidence="3">
    <location>
        <begin position="1"/>
        <end position="17"/>
    </location>
</feature>
<evidence type="ECO:0000256" key="2">
    <source>
        <dbReference type="SAM" id="Phobius"/>
    </source>
</evidence>
<gene>
    <name evidence="5" type="ORF">D3226_02590</name>
</gene>
<dbReference type="EMBL" id="QYAD01000001">
    <property type="protein sequence ID" value="MBL3688848.1"/>
    <property type="molecule type" value="Genomic_DNA"/>
</dbReference>
<feature type="region of interest" description="Disordered" evidence="1">
    <location>
        <begin position="201"/>
        <end position="228"/>
    </location>
</feature>
<sequence length="276" mass="27747">MLAAPAAAIAAPLQATAPTEAACTVDTATLTWGVKERFRSYVSGSIANGEWTVSEDMRYETPSFIWDKVTGAVGSELEAGTLSFTGAVHFTGHGGAMKLDLADPAIEFVGDDTAYLLLTIGSTDTADAGGEAVGEQLRAAKIDLTGAVTAGGSALNIDGAVPRLTSEGAAAFNGDYGSYVAGEDLDPITLAATVSGCELGESVATAPETPSPEATAQPGTPAPEQLAPEAAPQVPWVPIVVGGVALLVIGVTGGMLLAGRKKPKTTSAASEDEPQS</sequence>
<keyword evidence="2" id="KW-0812">Transmembrane</keyword>
<keyword evidence="2" id="KW-0472">Membrane</keyword>
<evidence type="ECO:0000313" key="6">
    <source>
        <dbReference type="Proteomes" id="UP001646141"/>
    </source>
</evidence>
<keyword evidence="6" id="KW-1185">Reference proteome</keyword>